<name>A0A7S0T6Q5_9RHOD</name>
<dbReference type="GO" id="GO:0016020">
    <property type="term" value="C:membrane"/>
    <property type="evidence" value="ECO:0007669"/>
    <property type="project" value="UniProtKB-SubCell"/>
</dbReference>
<dbReference type="EC" id="2.3.2.27" evidence="3"/>
<sequence length="324" mass="36166">MLVARQCWRLAVVPFVIVVMVLCALCVLSWIRVAEQKSYASFNEIQGCEIISSSASRKPDGTVNEFRSEFHLRLPTNSGTANKIALRYVSGVYNVTEAEALVFNEQFPDGSTTTCYQNALDASLVSIVPVTDWEAPSDYVPTAIVITFFCGLATLVLIASLLLMIFSKGSPDTNAEDNATNPSDIESADRERERAEVTSRKTRGDVLARDEIYAIVDTFQVQPPNDPDACVEWTCSVCLEDYSSEHKRLVKLPCDHQYHRICLRKWLKRGGQTCCLCNVPLRTFLPNEATANDGSRQRSHEQQHNTPQYRSETGAREENADDAV</sequence>
<reference evidence="16" key="1">
    <citation type="submission" date="2021-01" db="EMBL/GenBank/DDBJ databases">
        <authorList>
            <person name="Corre E."/>
            <person name="Pelletier E."/>
            <person name="Niang G."/>
            <person name="Scheremetjew M."/>
            <person name="Finn R."/>
            <person name="Kale V."/>
            <person name="Holt S."/>
            <person name="Cochrane G."/>
            <person name="Meng A."/>
            <person name="Brown T."/>
            <person name="Cohen L."/>
        </authorList>
    </citation>
    <scope>NUCLEOTIDE SEQUENCE</scope>
    <source>
        <strain evidence="16">CCMP3276</strain>
    </source>
</reference>
<dbReference type="AlphaFoldDB" id="A0A7S0T6Q5"/>
<feature type="region of interest" description="Disordered" evidence="13">
    <location>
        <begin position="173"/>
        <end position="201"/>
    </location>
</feature>
<dbReference type="Pfam" id="PF13639">
    <property type="entry name" value="zf-RING_2"/>
    <property type="match status" value="1"/>
</dbReference>
<evidence type="ECO:0000256" key="2">
    <source>
        <dbReference type="ARBA" id="ARBA00004141"/>
    </source>
</evidence>
<evidence type="ECO:0000256" key="4">
    <source>
        <dbReference type="ARBA" id="ARBA00022679"/>
    </source>
</evidence>
<keyword evidence="5 14" id="KW-0812">Transmembrane</keyword>
<keyword evidence="4" id="KW-0808">Transferase</keyword>
<evidence type="ECO:0000256" key="13">
    <source>
        <dbReference type="SAM" id="MobiDB-lite"/>
    </source>
</evidence>
<accession>A0A7S0T6Q5</accession>
<feature type="transmembrane region" description="Helical" evidence="14">
    <location>
        <begin position="12"/>
        <end position="31"/>
    </location>
</feature>
<evidence type="ECO:0000256" key="8">
    <source>
        <dbReference type="ARBA" id="ARBA00022786"/>
    </source>
</evidence>
<feature type="compositionally biased region" description="Polar residues" evidence="13">
    <location>
        <begin position="173"/>
        <end position="184"/>
    </location>
</feature>
<dbReference type="InterPro" id="IPR001841">
    <property type="entry name" value="Znf_RING"/>
</dbReference>
<evidence type="ECO:0000256" key="7">
    <source>
        <dbReference type="ARBA" id="ARBA00022771"/>
    </source>
</evidence>
<dbReference type="PROSITE" id="PS50089">
    <property type="entry name" value="ZF_RING_2"/>
    <property type="match status" value="1"/>
</dbReference>
<keyword evidence="9" id="KW-0862">Zinc</keyword>
<evidence type="ECO:0000256" key="14">
    <source>
        <dbReference type="SAM" id="Phobius"/>
    </source>
</evidence>
<evidence type="ECO:0000256" key="10">
    <source>
        <dbReference type="ARBA" id="ARBA00022989"/>
    </source>
</evidence>
<dbReference type="SMART" id="SM00184">
    <property type="entry name" value="RING"/>
    <property type="match status" value="1"/>
</dbReference>
<organism evidence="16">
    <name type="scientific">Erythrolobus madagascarensis</name>
    <dbReference type="NCBI Taxonomy" id="708628"/>
    <lineage>
        <taxon>Eukaryota</taxon>
        <taxon>Rhodophyta</taxon>
        <taxon>Bangiophyceae</taxon>
        <taxon>Porphyridiales</taxon>
        <taxon>Porphyridiaceae</taxon>
        <taxon>Erythrolobus</taxon>
    </lineage>
</organism>
<comment type="catalytic activity">
    <reaction evidence="1">
        <text>S-ubiquitinyl-[E2 ubiquitin-conjugating enzyme]-L-cysteine + [acceptor protein]-L-lysine = [E2 ubiquitin-conjugating enzyme]-L-cysteine + N(6)-ubiquitinyl-[acceptor protein]-L-lysine.</text>
        <dbReference type="EC" id="2.3.2.27"/>
    </reaction>
</comment>
<comment type="subcellular location">
    <subcellularLocation>
        <location evidence="2">Membrane</location>
        <topology evidence="2">Multi-pass membrane protein</topology>
    </subcellularLocation>
</comment>
<dbReference type="GO" id="GO:0008270">
    <property type="term" value="F:zinc ion binding"/>
    <property type="evidence" value="ECO:0007669"/>
    <property type="project" value="UniProtKB-KW"/>
</dbReference>
<evidence type="ECO:0000256" key="3">
    <source>
        <dbReference type="ARBA" id="ARBA00012483"/>
    </source>
</evidence>
<dbReference type="SUPFAM" id="SSF57850">
    <property type="entry name" value="RING/U-box"/>
    <property type="match status" value="1"/>
</dbReference>
<proteinExistence type="predicted"/>
<dbReference type="GO" id="GO:0006511">
    <property type="term" value="P:ubiquitin-dependent protein catabolic process"/>
    <property type="evidence" value="ECO:0007669"/>
    <property type="project" value="TreeGrafter"/>
</dbReference>
<dbReference type="EMBL" id="HBFE01000130">
    <property type="protein sequence ID" value="CAD8723997.1"/>
    <property type="molecule type" value="Transcribed_RNA"/>
</dbReference>
<evidence type="ECO:0000256" key="9">
    <source>
        <dbReference type="ARBA" id="ARBA00022833"/>
    </source>
</evidence>
<evidence type="ECO:0000256" key="5">
    <source>
        <dbReference type="ARBA" id="ARBA00022692"/>
    </source>
</evidence>
<dbReference type="GO" id="GO:0016567">
    <property type="term" value="P:protein ubiquitination"/>
    <property type="evidence" value="ECO:0007669"/>
    <property type="project" value="TreeGrafter"/>
</dbReference>
<feature type="compositionally biased region" description="Basic and acidic residues" evidence="13">
    <location>
        <begin position="187"/>
        <end position="201"/>
    </location>
</feature>
<dbReference type="InterPro" id="IPR013083">
    <property type="entry name" value="Znf_RING/FYVE/PHD"/>
</dbReference>
<dbReference type="PANTHER" id="PTHR45977">
    <property type="entry name" value="TARGET OF ERK KINASE MPK-1"/>
    <property type="match status" value="1"/>
</dbReference>
<keyword evidence="11 14" id="KW-0472">Membrane</keyword>
<dbReference type="PANTHER" id="PTHR45977:SF4">
    <property type="entry name" value="RING-TYPE DOMAIN-CONTAINING PROTEIN"/>
    <property type="match status" value="1"/>
</dbReference>
<evidence type="ECO:0000256" key="6">
    <source>
        <dbReference type="ARBA" id="ARBA00022723"/>
    </source>
</evidence>
<keyword evidence="10 14" id="KW-1133">Transmembrane helix</keyword>
<protein>
    <recommendedName>
        <fullName evidence="3">RING-type E3 ubiquitin transferase</fullName>
        <ecNumber evidence="3">2.3.2.27</ecNumber>
    </recommendedName>
</protein>
<evidence type="ECO:0000256" key="1">
    <source>
        <dbReference type="ARBA" id="ARBA00000900"/>
    </source>
</evidence>
<keyword evidence="6" id="KW-0479">Metal-binding</keyword>
<feature type="domain" description="RING-type" evidence="15">
    <location>
        <begin position="235"/>
        <end position="278"/>
    </location>
</feature>
<evidence type="ECO:0000256" key="12">
    <source>
        <dbReference type="PROSITE-ProRule" id="PRU00175"/>
    </source>
</evidence>
<gene>
    <name evidence="16" type="ORF">EMAD1354_LOCUS74</name>
</gene>
<keyword evidence="8" id="KW-0833">Ubl conjugation pathway</keyword>
<feature type="region of interest" description="Disordered" evidence="13">
    <location>
        <begin position="288"/>
        <end position="324"/>
    </location>
</feature>
<evidence type="ECO:0000259" key="15">
    <source>
        <dbReference type="PROSITE" id="PS50089"/>
    </source>
</evidence>
<keyword evidence="7 12" id="KW-0863">Zinc-finger</keyword>
<feature type="transmembrane region" description="Helical" evidence="14">
    <location>
        <begin position="143"/>
        <end position="166"/>
    </location>
</feature>
<dbReference type="GO" id="GO:0061630">
    <property type="term" value="F:ubiquitin protein ligase activity"/>
    <property type="evidence" value="ECO:0007669"/>
    <property type="project" value="UniProtKB-EC"/>
</dbReference>
<dbReference type="Gene3D" id="3.30.40.10">
    <property type="entry name" value="Zinc/RING finger domain, C3HC4 (zinc finger)"/>
    <property type="match status" value="1"/>
</dbReference>
<evidence type="ECO:0000313" key="16">
    <source>
        <dbReference type="EMBL" id="CAD8723997.1"/>
    </source>
</evidence>
<evidence type="ECO:0000256" key="11">
    <source>
        <dbReference type="ARBA" id="ARBA00023136"/>
    </source>
</evidence>